<dbReference type="InterPro" id="IPR039425">
    <property type="entry name" value="RNA_pol_sigma-70-like"/>
</dbReference>
<evidence type="ECO:0000256" key="2">
    <source>
        <dbReference type="ARBA" id="ARBA00023015"/>
    </source>
</evidence>
<keyword evidence="4" id="KW-0804">Transcription</keyword>
<dbReference type="InterPro" id="IPR007627">
    <property type="entry name" value="RNA_pol_sigma70_r2"/>
</dbReference>
<keyword evidence="2" id="KW-0805">Transcription regulation</keyword>
<keyword evidence="3" id="KW-0731">Sigma factor</keyword>
<feature type="domain" description="RNA polymerase sigma-70 region 2" evidence="5">
    <location>
        <begin position="26"/>
        <end position="91"/>
    </location>
</feature>
<gene>
    <name evidence="7" type="ORF">ACFQDM_15085</name>
</gene>
<proteinExistence type="inferred from homology"/>
<organism evidence="7 8">
    <name type="scientific">Ponticaulis profundi</name>
    <dbReference type="NCBI Taxonomy" id="2665222"/>
    <lineage>
        <taxon>Bacteria</taxon>
        <taxon>Pseudomonadati</taxon>
        <taxon>Pseudomonadota</taxon>
        <taxon>Alphaproteobacteria</taxon>
        <taxon>Hyphomonadales</taxon>
        <taxon>Hyphomonadaceae</taxon>
        <taxon>Ponticaulis</taxon>
    </lineage>
</organism>
<dbReference type="InterPro" id="IPR036388">
    <property type="entry name" value="WH-like_DNA-bd_sf"/>
</dbReference>
<name>A0ABW1SD12_9PROT</name>
<dbReference type="Gene3D" id="1.10.10.10">
    <property type="entry name" value="Winged helix-like DNA-binding domain superfamily/Winged helix DNA-binding domain"/>
    <property type="match status" value="1"/>
</dbReference>
<keyword evidence="8" id="KW-1185">Reference proteome</keyword>
<dbReference type="PANTHER" id="PTHR43133:SF63">
    <property type="entry name" value="RNA POLYMERASE SIGMA FACTOR FECI-RELATED"/>
    <property type="match status" value="1"/>
</dbReference>
<comment type="similarity">
    <text evidence="1">Belongs to the sigma-70 factor family. ECF subfamily.</text>
</comment>
<evidence type="ECO:0000313" key="7">
    <source>
        <dbReference type="EMBL" id="MFC6199409.1"/>
    </source>
</evidence>
<comment type="caution">
    <text evidence="7">The sequence shown here is derived from an EMBL/GenBank/DDBJ whole genome shotgun (WGS) entry which is preliminary data.</text>
</comment>
<evidence type="ECO:0000259" key="5">
    <source>
        <dbReference type="Pfam" id="PF04542"/>
    </source>
</evidence>
<accession>A0ABW1SD12</accession>
<dbReference type="RefSeq" id="WP_377380437.1">
    <property type="nucleotide sequence ID" value="NZ_JBHSSW010000028.1"/>
</dbReference>
<dbReference type="EMBL" id="JBHSSW010000028">
    <property type="protein sequence ID" value="MFC6199409.1"/>
    <property type="molecule type" value="Genomic_DNA"/>
</dbReference>
<dbReference type="Pfam" id="PF08281">
    <property type="entry name" value="Sigma70_r4_2"/>
    <property type="match status" value="1"/>
</dbReference>
<dbReference type="InterPro" id="IPR014284">
    <property type="entry name" value="RNA_pol_sigma-70_dom"/>
</dbReference>
<feature type="domain" description="RNA polymerase sigma factor 70 region 4 type 2" evidence="6">
    <location>
        <begin position="130"/>
        <end position="176"/>
    </location>
</feature>
<dbReference type="Pfam" id="PF04542">
    <property type="entry name" value="Sigma70_r2"/>
    <property type="match status" value="1"/>
</dbReference>
<dbReference type="NCBIfam" id="TIGR02937">
    <property type="entry name" value="sigma70-ECF"/>
    <property type="match status" value="1"/>
</dbReference>
<evidence type="ECO:0000256" key="1">
    <source>
        <dbReference type="ARBA" id="ARBA00010641"/>
    </source>
</evidence>
<dbReference type="Gene3D" id="1.10.1740.10">
    <property type="match status" value="1"/>
</dbReference>
<evidence type="ECO:0000256" key="4">
    <source>
        <dbReference type="ARBA" id="ARBA00023163"/>
    </source>
</evidence>
<dbReference type="InterPro" id="IPR013249">
    <property type="entry name" value="RNA_pol_sigma70_r4_t2"/>
</dbReference>
<protein>
    <submittedName>
        <fullName evidence="7">RNA polymerase sigma factor</fullName>
    </submittedName>
</protein>
<dbReference type="PANTHER" id="PTHR43133">
    <property type="entry name" value="RNA POLYMERASE ECF-TYPE SIGMA FACTO"/>
    <property type="match status" value="1"/>
</dbReference>
<evidence type="ECO:0000259" key="6">
    <source>
        <dbReference type="Pfam" id="PF08281"/>
    </source>
</evidence>
<dbReference type="InterPro" id="IPR013324">
    <property type="entry name" value="RNA_pol_sigma_r3/r4-like"/>
</dbReference>
<evidence type="ECO:0000256" key="3">
    <source>
        <dbReference type="ARBA" id="ARBA00023082"/>
    </source>
</evidence>
<dbReference type="SUPFAM" id="SSF88946">
    <property type="entry name" value="Sigma2 domain of RNA polymerase sigma factors"/>
    <property type="match status" value="1"/>
</dbReference>
<reference evidence="8" key="1">
    <citation type="journal article" date="2019" name="Int. J. Syst. Evol. Microbiol.">
        <title>The Global Catalogue of Microorganisms (GCM) 10K type strain sequencing project: providing services to taxonomists for standard genome sequencing and annotation.</title>
        <authorList>
            <consortium name="The Broad Institute Genomics Platform"/>
            <consortium name="The Broad Institute Genome Sequencing Center for Infectious Disease"/>
            <person name="Wu L."/>
            <person name="Ma J."/>
        </authorList>
    </citation>
    <scope>NUCLEOTIDE SEQUENCE [LARGE SCALE GENOMIC DNA]</scope>
    <source>
        <strain evidence="8">CGMCC-1.15741</strain>
    </source>
</reference>
<dbReference type="Proteomes" id="UP001596303">
    <property type="component" value="Unassembled WGS sequence"/>
</dbReference>
<evidence type="ECO:0000313" key="8">
    <source>
        <dbReference type="Proteomes" id="UP001596303"/>
    </source>
</evidence>
<sequence length="185" mass="21437">MLTAISHPDAGMSRYRMISDDAIERLYRAEASKLIGFARKKGADPDDAEEIVQEAFFKLARYGGGDKIRNDIAFLRTIIVNLIRDKFRVKGKRPKHVDYDELAYEPQSEEPEPETAVHARQELSQTLQDIENLPDITRKVFVAYRLENHTYDQIAHDLDLTIALVRRHLRDALVQLTLQRGRREH</sequence>
<dbReference type="InterPro" id="IPR013325">
    <property type="entry name" value="RNA_pol_sigma_r2"/>
</dbReference>
<dbReference type="SUPFAM" id="SSF88659">
    <property type="entry name" value="Sigma3 and sigma4 domains of RNA polymerase sigma factors"/>
    <property type="match status" value="1"/>
</dbReference>